<protein>
    <submittedName>
        <fullName evidence="1">Uncharacterized protein</fullName>
    </submittedName>
</protein>
<evidence type="ECO:0000313" key="2">
    <source>
        <dbReference type="Proteomes" id="UP000634136"/>
    </source>
</evidence>
<dbReference type="Proteomes" id="UP000634136">
    <property type="component" value="Unassembled WGS sequence"/>
</dbReference>
<evidence type="ECO:0000313" key="1">
    <source>
        <dbReference type="EMBL" id="KAF7834515.1"/>
    </source>
</evidence>
<dbReference type="AlphaFoldDB" id="A0A834WXD1"/>
<gene>
    <name evidence="1" type="ORF">G2W53_009374</name>
</gene>
<name>A0A834WXD1_9FABA</name>
<sequence length="101" mass="11005">MGAVVMKKDDSGQGTAATVSSSSFSFLYCRLLSPSTVAFHLRMNLETLINRSLWLLLPSNRHRPSSSSIVVVFLLPLSPFTEGRRCGNLRSVGGGDDSFRV</sequence>
<dbReference type="EMBL" id="JAAIUW010000004">
    <property type="protein sequence ID" value="KAF7834515.1"/>
    <property type="molecule type" value="Genomic_DNA"/>
</dbReference>
<reference evidence="1" key="1">
    <citation type="submission" date="2020-09" db="EMBL/GenBank/DDBJ databases">
        <title>Genome-Enabled Discovery of Anthraquinone Biosynthesis in Senna tora.</title>
        <authorList>
            <person name="Kang S.-H."/>
            <person name="Pandey R.P."/>
            <person name="Lee C.-M."/>
            <person name="Sim J.-S."/>
            <person name="Jeong J.-T."/>
            <person name="Choi B.-S."/>
            <person name="Jung M."/>
            <person name="Ginzburg D."/>
            <person name="Zhao K."/>
            <person name="Won S.Y."/>
            <person name="Oh T.-J."/>
            <person name="Yu Y."/>
            <person name="Kim N.-H."/>
            <person name="Lee O.R."/>
            <person name="Lee T.-H."/>
            <person name="Bashyal P."/>
            <person name="Kim T.-S."/>
            <person name="Lee W.-H."/>
            <person name="Kawkins C."/>
            <person name="Kim C.-K."/>
            <person name="Kim J.S."/>
            <person name="Ahn B.O."/>
            <person name="Rhee S.Y."/>
            <person name="Sohng J.K."/>
        </authorList>
    </citation>
    <scope>NUCLEOTIDE SEQUENCE</scope>
    <source>
        <tissue evidence="1">Leaf</tissue>
    </source>
</reference>
<proteinExistence type="predicted"/>
<keyword evidence="2" id="KW-1185">Reference proteome</keyword>
<comment type="caution">
    <text evidence="1">The sequence shown here is derived from an EMBL/GenBank/DDBJ whole genome shotgun (WGS) entry which is preliminary data.</text>
</comment>
<organism evidence="1 2">
    <name type="scientific">Senna tora</name>
    <dbReference type="NCBI Taxonomy" id="362788"/>
    <lineage>
        <taxon>Eukaryota</taxon>
        <taxon>Viridiplantae</taxon>
        <taxon>Streptophyta</taxon>
        <taxon>Embryophyta</taxon>
        <taxon>Tracheophyta</taxon>
        <taxon>Spermatophyta</taxon>
        <taxon>Magnoliopsida</taxon>
        <taxon>eudicotyledons</taxon>
        <taxon>Gunneridae</taxon>
        <taxon>Pentapetalae</taxon>
        <taxon>rosids</taxon>
        <taxon>fabids</taxon>
        <taxon>Fabales</taxon>
        <taxon>Fabaceae</taxon>
        <taxon>Caesalpinioideae</taxon>
        <taxon>Cassia clade</taxon>
        <taxon>Senna</taxon>
    </lineage>
</organism>
<accession>A0A834WXD1</accession>